<evidence type="ECO:0000313" key="5">
    <source>
        <dbReference type="Proteomes" id="UP000186914"/>
    </source>
</evidence>
<dbReference type="AlphaFoldDB" id="A0A1N7DXI1"/>
<dbReference type="RefSeq" id="WP_076431677.1">
    <property type="nucleotide sequence ID" value="NZ_FTNO01000005.1"/>
</dbReference>
<protein>
    <submittedName>
        <fullName evidence="4">Transcriptional regulator</fullName>
    </submittedName>
</protein>
<dbReference type="InterPro" id="IPR036390">
    <property type="entry name" value="WH_DNA-bd_sf"/>
</dbReference>
<dbReference type="InterPro" id="IPR021586">
    <property type="entry name" value="Tscrpt_reg_TrmB_C"/>
</dbReference>
<evidence type="ECO:0000313" key="4">
    <source>
        <dbReference type="EMBL" id="SIR80569.1"/>
    </source>
</evidence>
<feature type="domain" description="Transcription regulator TrmB C-terminal" evidence="3">
    <location>
        <begin position="109"/>
        <end position="350"/>
    </location>
</feature>
<dbReference type="EMBL" id="FTNO01000005">
    <property type="protein sequence ID" value="SIR80569.1"/>
    <property type="molecule type" value="Genomic_DNA"/>
</dbReference>
<dbReference type="SUPFAM" id="SSF56024">
    <property type="entry name" value="Phospholipase D/nuclease"/>
    <property type="match status" value="1"/>
</dbReference>
<comment type="similarity">
    <text evidence="1">Belongs to the transcriptional regulator TrmB family.</text>
</comment>
<accession>A0A1N7DXI1</accession>
<dbReference type="Gene3D" id="1.10.10.10">
    <property type="entry name" value="Winged helix-like DNA-binding domain superfamily/Winged helix DNA-binding domain"/>
    <property type="match status" value="1"/>
</dbReference>
<evidence type="ECO:0000259" key="2">
    <source>
        <dbReference type="Pfam" id="PF01978"/>
    </source>
</evidence>
<evidence type="ECO:0000256" key="1">
    <source>
        <dbReference type="ARBA" id="ARBA00007287"/>
    </source>
</evidence>
<keyword evidence="5" id="KW-1185">Reference proteome</keyword>
<dbReference type="OrthoDB" id="201002at2157"/>
<dbReference type="PANTHER" id="PTHR34293">
    <property type="entry name" value="HTH-TYPE TRANSCRIPTIONAL REGULATOR TRMBL2"/>
    <property type="match status" value="1"/>
</dbReference>
<sequence>MDDRTLSDLLRQFGLSEKEVDTYLAILEQGEAKASTIADDAGVSKRYVYSTSEKLAERGFVEVNDHVVPTMIRANPPEQVIGTLSDRVETMRPALDARFSATTSDPDQFEVIKSRVTVIKRIEDRLAEANEEITLSIPYEHLPEVANELGAAVERGVLVLLVVSGIHHEDIDASEFEGLASAARAWREPMPTTLTVDQRFGLVAPTEMIVRSNSDKQAITFAQEQLVPVLVGSFLGNYWPMANEVYATAPAKLPRTFHDFRHAVLHATLHRRGNHPVLARVRARPVGEKNGPVTVEGKIVDVRQGLVEPASNAFPVETALVLETEEGEVSIGGSGSFIEDFEAKDVTLELEE</sequence>
<reference evidence="5" key="1">
    <citation type="submission" date="2017-01" db="EMBL/GenBank/DDBJ databases">
        <authorList>
            <person name="Varghese N."/>
            <person name="Submissions S."/>
        </authorList>
    </citation>
    <scope>NUCLEOTIDE SEQUENCE [LARGE SCALE GENOMIC DNA]</scope>
    <source>
        <strain evidence="5">CGMCC 1.7737</strain>
    </source>
</reference>
<gene>
    <name evidence="4" type="ORF">SAMN05421858_3835</name>
</gene>
<dbReference type="PANTHER" id="PTHR34293:SF1">
    <property type="entry name" value="HTH-TYPE TRANSCRIPTIONAL REGULATOR TRMBL2"/>
    <property type="match status" value="1"/>
</dbReference>
<name>A0A1N7DXI1_9EURY</name>
<dbReference type="InterPro" id="IPR051797">
    <property type="entry name" value="TrmB-like"/>
</dbReference>
<dbReference type="Pfam" id="PF01978">
    <property type="entry name" value="TrmB"/>
    <property type="match status" value="1"/>
</dbReference>
<organism evidence="4 5">
    <name type="scientific">Haladaptatus litoreus</name>
    <dbReference type="NCBI Taxonomy" id="553468"/>
    <lineage>
        <taxon>Archaea</taxon>
        <taxon>Methanobacteriati</taxon>
        <taxon>Methanobacteriota</taxon>
        <taxon>Stenosarchaea group</taxon>
        <taxon>Halobacteria</taxon>
        <taxon>Halobacteriales</taxon>
        <taxon>Haladaptataceae</taxon>
        <taxon>Haladaptatus</taxon>
    </lineage>
</organism>
<dbReference type="CDD" id="cd09124">
    <property type="entry name" value="PLDc_like_TrmB_middle"/>
    <property type="match status" value="1"/>
</dbReference>
<feature type="domain" description="Transcription regulator TrmB N-terminal" evidence="2">
    <location>
        <begin position="10"/>
        <end position="78"/>
    </location>
</feature>
<dbReference type="InterPro" id="IPR036388">
    <property type="entry name" value="WH-like_DNA-bd_sf"/>
</dbReference>
<proteinExistence type="inferred from homology"/>
<dbReference type="Proteomes" id="UP000186914">
    <property type="component" value="Unassembled WGS sequence"/>
</dbReference>
<evidence type="ECO:0000259" key="3">
    <source>
        <dbReference type="Pfam" id="PF11495"/>
    </source>
</evidence>
<dbReference type="Pfam" id="PF11495">
    <property type="entry name" value="Regulator_TrmB"/>
    <property type="match status" value="1"/>
</dbReference>
<dbReference type="InterPro" id="IPR002831">
    <property type="entry name" value="Tscrpt_reg_TrmB_N"/>
</dbReference>
<dbReference type="SUPFAM" id="SSF46785">
    <property type="entry name" value="Winged helix' DNA-binding domain"/>
    <property type="match status" value="1"/>
</dbReference>
<dbReference type="SUPFAM" id="SSF159071">
    <property type="entry name" value="TrmB C-terminal domain-like"/>
    <property type="match status" value="1"/>
</dbReference>